<feature type="compositionally biased region" description="Polar residues" evidence="3">
    <location>
        <begin position="743"/>
        <end position="752"/>
    </location>
</feature>
<evidence type="ECO:0000256" key="3">
    <source>
        <dbReference type="SAM" id="MobiDB-lite"/>
    </source>
</evidence>
<dbReference type="GO" id="GO:0003676">
    <property type="term" value="F:nucleic acid binding"/>
    <property type="evidence" value="ECO:0007669"/>
    <property type="project" value="InterPro"/>
</dbReference>
<feature type="region of interest" description="Disordered" evidence="3">
    <location>
        <begin position="40"/>
        <end position="121"/>
    </location>
</feature>
<reference evidence="7" key="1">
    <citation type="journal article" date="2019" name="Gigascience">
        <title>De novo genome assembly of the endangered Acer yangbiense, a plant species with extremely small populations endemic to Yunnan Province, China.</title>
        <authorList>
            <person name="Yang J."/>
            <person name="Wariss H.M."/>
            <person name="Tao L."/>
            <person name="Zhang R."/>
            <person name="Yun Q."/>
            <person name="Hollingsworth P."/>
            <person name="Dao Z."/>
            <person name="Luo G."/>
            <person name="Guo H."/>
            <person name="Ma Y."/>
            <person name="Sun W."/>
        </authorList>
    </citation>
    <scope>NUCLEOTIDE SEQUENCE [LARGE SCALE GENOMIC DNA]</scope>
    <source>
        <strain evidence="7">cv. Malutang</strain>
    </source>
</reference>
<dbReference type="InterPro" id="IPR011990">
    <property type="entry name" value="TPR-like_helical_dom_sf"/>
</dbReference>
<evidence type="ECO:0000259" key="5">
    <source>
        <dbReference type="Pfam" id="PF14111"/>
    </source>
</evidence>
<dbReference type="SUPFAM" id="SSF53098">
    <property type="entry name" value="Ribonuclease H-like"/>
    <property type="match status" value="1"/>
</dbReference>
<dbReference type="EMBL" id="VAHF01000001">
    <property type="protein sequence ID" value="TXG72274.1"/>
    <property type="molecule type" value="Genomic_DNA"/>
</dbReference>
<feature type="domain" description="DUF4283" evidence="5">
    <location>
        <begin position="331"/>
        <end position="404"/>
    </location>
</feature>
<dbReference type="CDD" id="cd06222">
    <property type="entry name" value="RNase_H_like"/>
    <property type="match status" value="1"/>
</dbReference>
<comment type="caution">
    <text evidence="6">The sequence shown here is derived from an EMBL/GenBank/DDBJ whole genome shotgun (WGS) entry which is preliminary data.</text>
</comment>
<accession>A0A5C7ITY4</accession>
<evidence type="ECO:0000313" key="6">
    <source>
        <dbReference type="EMBL" id="TXG72274.1"/>
    </source>
</evidence>
<dbReference type="Pfam" id="PF14111">
    <property type="entry name" value="DUF4283"/>
    <property type="match status" value="1"/>
</dbReference>
<dbReference type="PANTHER" id="PTHR47074:SF11">
    <property type="entry name" value="REVERSE TRANSCRIPTASE-LIKE PROTEIN"/>
    <property type="match status" value="1"/>
</dbReference>
<dbReference type="Gene3D" id="1.25.40.10">
    <property type="entry name" value="Tetratricopeptide repeat domain"/>
    <property type="match status" value="1"/>
</dbReference>
<feature type="domain" description="RNase H type-1" evidence="4">
    <location>
        <begin position="832"/>
        <end position="947"/>
    </location>
</feature>
<feature type="region of interest" description="Disordered" evidence="3">
    <location>
        <begin position="530"/>
        <end position="558"/>
    </location>
</feature>
<dbReference type="Proteomes" id="UP000323000">
    <property type="component" value="Chromosome 1"/>
</dbReference>
<evidence type="ECO:0000256" key="2">
    <source>
        <dbReference type="PROSITE-ProRule" id="PRU00708"/>
    </source>
</evidence>
<proteinExistence type="predicted"/>
<dbReference type="InterPro" id="IPR025558">
    <property type="entry name" value="DUF4283"/>
</dbReference>
<dbReference type="InterPro" id="IPR012337">
    <property type="entry name" value="RNaseH-like_sf"/>
</dbReference>
<dbReference type="InterPro" id="IPR052929">
    <property type="entry name" value="RNase_H-like_EbsB-rel"/>
</dbReference>
<protein>
    <recommendedName>
        <fullName evidence="8">RNase H type-1 domain-containing protein</fullName>
    </recommendedName>
</protein>
<dbReference type="InterPro" id="IPR036397">
    <property type="entry name" value="RNaseH_sf"/>
</dbReference>
<dbReference type="AlphaFoldDB" id="A0A5C7ITY4"/>
<dbReference type="NCBIfam" id="TIGR00756">
    <property type="entry name" value="PPR"/>
    <property type="match status" value="2"/>
</dbReference>
<dbReference type="InterPro" id="IPR002885">
    <property type="entry name" value="PPR_rpt"/>
</dbReference>
<feature type="repeat" description="PPR" evidence="2">
    <location>
        <begin position="186"/>
        <end position="220"/>
    </location>
</feature>
<gene>
    <name evidence="6" type="ORF">EZV62_000853</name>
</gene>
<evidence type="ECO:0000259" key="4">
    <source>
        <dbReference type="Pfam" id="PF13456"/>
    </source>
</evidence>
<dbReference type="InterPro" id="IPR044730">
    <property type="entry name" value="RNase_H-like_dom_plant"/>
</dbReference>
<evidence type="ECO:0000256" key="1">
    <source>
        <dbReference type="ARBA" id="ARBA00022737"/>
    </source>
</evidence>
<feature type="compositionally biased region" description="Polar residues" evidence="3">
    <location>
        <begin position="70"/>
        <end position="79"/>
    </location>
</feature>
<dbReference type="Pfam" id="PF13456">
    <property type="entry name" value="RVT_3"/>
    <property type="match status" value="1"/>
</dbReference>
<name>A0A5C7ITY4_9ROSI</name>
<dbReference type="InterPro" id="IPR002156">
    <property type="entry name" value="RNaseH_domain"/>
</dbReference>
<dbReference type="PANTHER" id="PTHR47074">
    <property type="entry name" value="BNAC02G40300D PROTEIN"/>
    <property type="match status" value="1"/>
</dbReference>
<organism evidence="6 7">
    <name type="scientific">Acer yangbiense</name>
    <dbReference type="NCBI Taxonomy" id="1000413"/>
    <lineage>
        <taxon>Eukaryota</taxon>
        <taxon>Viridiplantae</taxon>
        <taxon>Streptophyta</taxon>
        <taxon>Embryophyta</taxon>
        <taxon>Tracheophyta</taxon>
        <taxon>Spermatophyta</taxon>
        <taxon>Magnoliopsida</taxon>
        <taxon>eudicotyledons</taxon>
        <taxon>Gunneridae</taxon>
        <taxon>Pentapetalae</taxon>
        <taxon>rosids</taxon>
        <taxon>malvids</taxon>
        <taxon>Sapindales</taxon>
        <taxon>Sapindaceae</taxon>
        <taxon>Hippocastanoideae</taxon>
        <taxon>Acereae</taxon>
        <taxon>Acer</taxon>
    </lineage>
</organism>
<evidence type="ECO:0008006" key="8">
    <source>
        <dbReference type="Google" id="ProtNLM"/>
    </source>
</evidence>
<keyword evidence="1" id="KW-0677">Repeat</keyword>
<dbReference type="PROSITE" id="PS51375">
    <property type="entry name" value="PPR"/>
    <property type="match status" value="2"/>
</dbReference>
<dbReference type="OrthoDB" id="1906820at2759"/>
<dbReference type="GO" id="GO:0004523">
    <property type="term" value="F:RNA-DNA hybrid ribonuclease activity"/>
    <property type="evidence" value="ECO:0007669"/>
    <property type="project" value="InterPro"/>
</dbReference>
<feature type="compositionally biased region" description="Basic and acidic residues" evidence="3">
    <location>
        <begin position="729"/>
        <end position="742"/>
    </location>
</feature>
<evidence type="ECO:0000313" key="7">
    <source>
        <dbReference type="Proteomes" id="UP000323000"/>
    </source>
</evidence>
<sequence>MAVTGDRRRRTLFDEDQGCYRTSSGNRERHFGRGCVQTSAAVDGGRSFPPTPLFSGPSDGERRSRRWSAHQRSGSPSSLHSEETIGEISGSGLEDSVKHEKQLSETNGGSNGNVVNENGVRDDDELMAVETQEISAESSTIDVYHPDTTISVQQQQAEPGSNTDTTIHVYHYDSALHVFNSMPRRSSVSYNAMMSGYLRNDDFDLAREVFDKMPERDLVSWNVMISGYLRNKNLSEARELFEAMTCRNVGSWNTMITGYAQSGEITLARNLFDMSPSDTIACDSESSKFSQSLLITMSSVDIAALCNALSIKEKETPVHMIDGNLIHDGERRLGLCLMGKVMTSKIVKREVFIDVMTRIWRFNEGVEIVAIAGNIFAFYFKNVEDRQRLLSGGPWSFDRAIIIFEIPTRSGDLCDMCFNWVEFWVQIHNMPLLCMTEDIGLSLGKMIGEVKEIDLEMGRYGNTQFLRVRVVVPAEEPLQRCIRVDIMGTGKGHSMGKCSSTGEEREVKSEAGFRLALWLHAENPSKRHLFGNGKQNLKGWGRKGRSPGFNPNPKVKPRNIENWKEKGDGVLIAFSSDRKSNLDLRDACRGMNAGKEVWMSEDTSGEYFGADPITASHINEENRLEPSGLFSNPSGSVCPPESGLGEPSCELGCEDPIKGGLFDGSKVTEECDGPSLVGVINPVVVGLCVAPVGELISEKPTIETHKMGKWKRIDLRGKIKIPNSGLCDGSDKHGETEGEKQSAESGSENGVSGLQKPLVVDMADLGNTMSGFSKAGEDLKKCDENTIVWACNFVEEFQRAGAKLISSDIDQVPIAVQAVFWDRPSQGVYKVNTDAAIRVDSNLVGLGMVIRDFEGCVVGSSTQCLAANFSPLVAEATALYKGIVFALEAGLTPLIAESDSKMVVDLIHSGSSPMSDVGIIISDIFLLIRTHDILVRFAPRAANMVAHS</sequence>
<dbReference type="Gene3D" id="3.30.420.10">
    <property type="entry name" value="Ribonuclease H-like superfamily/Ribonuclease H"/>
    <property type="match status" value="1"/>
</dbReference>
<feature type="region of interest" description="Disordered" evidence="3">
    <location>
        <begin position="724"/>
        <end position="753"/>
    </location>
</feature>
<feature type="repeat" description="PPR" evidence="2">
    <location>
        <begin position="248"/>
        <end position="282"/>
    </location>
</feature>
<dbReference type="Pfam" id="PF01535">
    <property type="entry name" value="PPR"/>
    <property type="match status" value="3"/>
</dbReference>
<keyword evidence="7" id="KW-1185">Reference proteome</keyword>